<evidence type="ECO:0000313" key="1">
    <source>
        <dbReference type="EMBL" id="KAI4383578.1"/>
    </source>
</evidence>
<protein>
    <submittedName>
        <fullName evidence="1">Uncharacterized protein</fullName>
    </submittedName>
</protein>
<comment type="caution">
    <text evidence="1">The sequence shown here is derived from an EMBL/GenBank/DDBJ whole genome shotgun (WGS) entry which is preliminary data.</text>
</comment>
<gene>
    <name evidence="1" type="ORF">MLD38_009398</name>
</gene>
<name>A0ACB9RX31_9MYRT</name>
<organism evidence="1 2">
    <name type="scientific">Melastoma candidum</name>
    <dbReference type="NCBI Taxonomy" id="119954"/>
    <lineage>
        <taxon>Eukaryota</taxon>
        <taxon>Viridiplantae</taxon>
        <taxon>Streptophyta</taxon>
        <taxon>Embryophyta</taxon>
        <taxon>Tracheophyta</taxon>
        <taxon>Spermatophyta</taxon>
        <taxon>Magnoliopsida</taxon>
        <taxon>eudicotyledons</taxon>
        <taxon>Gunneridae</taxon>
        <taxon>Pentapetalae</taxon>
        <taxon>rosids</taxon>
        <taxon>malvids</taxon>
        <taxon>Myrtales</taxon>
        <taxon>Melastomataceae</taxon>
        <taxon>Melastomatoideae</taxon>
        <taxon>Melastomateae</taxon>
        <taxon>Melastoma</taxon>
    </lineage>
</organism>
<sequence length="450" mass="49416">MGSMKELKVNLVRTDVVTAAVPMEQHRLPLSNLDLLLPPVDFGVFFCYKKPGSLEFASVVSTLKVSLSQALVDYYPLAGQVVANSAGEPELLCNNGGLDFVEAFGDLSLRVLDLHQPDETVQGKLMPEKKRGVAAIQATELMCGGIVVACIFDHRVIDAYSANMFLTAWAEMARSADTSLKPSFCRSLIQARNPGFTDPSLDEMYVPISSLQPPSEVEQEEGHVDNLISRIFYITAKSLDGLQRDAGSSIKSTRTKLESISAFLWKTIALSAKNRDQITKMGIVVDGRTRMGNNMKTYCGNVLSIPFGEMVTADVLDNPLSAVAETIHGFLEVAVTKEHFLGLIDWVEAHRPEPALAKIYCRGNDEGPAFVVSSGQRFPVFEVDFGWGKPAMGSYHFPWGGSAGYVMPMPSPIGNGDWIVYMHLFEEQMNIVEREAGHIFRPLTPVYLGL</sequence>
<dbReference type="Proteomes" id="UP001057402">
    <property type="component" value="Chromosome 3"/>
</dbReference>
<evidence type="ECO:0000313" key="2">
    <source>
        <dbReference type="Proteomes" id="UP001057402"/>
    </source>
</evidence>
<keyword evidence="2" id="KW-1185">Reference proteome</keyword>
<dbReference type="EMBL" id="CM042882">
    <property type="protein sequence ID" value="KAI4383578.1"/>
    <property type="molecule type" value="Genomic_DNA"/>
</dbReference>
<accession>A0ACB9RX31</accession>
<reference evidence="2" key="1">
    <citation type="journal article" date="2023" name="Front. Plant Sci.">
        <title>Chromosomal-level genome assembly of Melastoma candidum provides insights into trichome evolution.</title>
        <authorList>
            <person name="Zhong Y."/>
            <person name="Wu W."/>
            <person name="Sun C."/>
            <person name="Zou P."/>
            <person name="Liu Y."/>
            <person name="Dai S."/>
            <person name="Zhou R."/>
        </authorList>
    </citation>
    <scope>NUCLEOTIDE SEQUENCE [LARGE SCALE GENOMIC DNA]</scope>
</reference>
<proteinExistence type="predicted"/>